<dbReference type="GO" id="GO:0008061">
    <property type="term" value="F:chitin binding"/>
    <property type="evidence" value="ECO:0007669"/>
    <property type="project" value="InterPro"/>
</dbReference>
<feature type="domain" description="LysM" evidence="3">
    <location>
        <begin position="50"/>
        <end position="94"/>
    </location>
</feature>
<dbReference type="EMBL" id="MQMG01000003">
    <property type="protein sequence ID" value="OKO96314.1"/>
    <property type="molecule type" value="Genomic_DNA"/>
</dbReference>
<dbReference type="InterPro" id="IPR018392">
    <property type="entry name" value="LysM"/>
</dbReference>
<reference evidence="6" key="2">
    <citation type="submission" date="2017-01" db="EMBL/GenBank/DDBJ databases">
        <title>Genome sequencing and annotation of Geobacillus sp. 1017, a Hydrocarbon-Oxidizing Thermophilic Bacterium Isolated from a Heavy Oil Reservoir (China).</title>
        <authorList>
            <person name="Kadnikov V.V."/>
            <person name="Mardanov A.V."/>
            <person name="Poltaraus A.B."/>
            <person name="Sokolova D.S."/>
            <person name="Semenova E.M."/>
            <person name="Ravin N.V."/>
            <person name="Tourova T.P."/>
            <person name="Nazina T.N."/>
        </authorList>
    </citation>
    <scope>NUCLEOTIDE SEQUENCE [LARGE SCALE GENOMIC DNA]</scope>
    <source>
        <strain evidence="6">1017</strain>
    </source>
</reference>
<dbReference type="PROSITE" id="PS51910">
    <property type="entry name" value="GH18_2"/>
    <property type="match status" value="1"/>
</dbReference>
<dbReference type="Pfam" id="PF00704">
    <property type="entry name" value="Glyco_hydro_18"/>
    <property type="match status" value="1"/>
</dbReference>
<organism evidence="5 6">
    <name type="scientific">Geobacillus proteiniphilus</name>
    <dbReference type="NCBI Taxonomy" id="860353"/>
    <lineage>
        <taxon>Bacteria</taxon>
        <taxon>Bacillati</taxon>
        <taxon>Bacillota</taxon>
        <taxon>Bacilli</taxon>
        <taxon>Bacillales</taxon>
        <taxon>Anoxybacillaceae</taxon>
        <taxon>Geobacillus</taxon>
    </lineage>
</organism>
<reference evidence="5 6" key="1">
    <citation type="submission" date="2016-11" db="EMBL/GenBank/DDBJ databases">
        <authorList>
            <person name="Kadnikov V."/>
            <person name="Nazina T."/>
        </authorList>
    </citation>
    <scope>NUCLEOTIDE SEQUENCE [LARGE SCALE GENOMIC DNA]</scope>
    <source>
        <strain evidence="5 6">1017</strain>
    </source>
</reference>
<dbReference type="Proteomes" id="UP000186030">
    <property type="component" value="Unassembled WGS sequence"/>
</dbReference>
<evidence type="ECO:0000259" key="4">
    <source>
        <dbReference type="PROSITE" id="PS51910"/>
    </source>
</evidence>
<dbReference type="InterPro" id="IPR029070">
    <property type="entry name" value="Chitinase_insertion_sf"/>
</dbReference>
<dbReference type="GO" id="GO:0005975">
    <property type="term" value="P:carbohydrate metabolic process"/>
    <property type="evidence" value="ECO:0007669"/>
    <property type="project" value="InterPro"/>
</dbReference>
<dbReference type="CDD" id="cd00118">
    <property type="entry name" value="LysM"/>
    <property type="match status" value="2"/>
</dbReference>
<evidence type="ECO:0000256" key="1">
    <source>
        <dbReference type="ARBA" id="ARBA00022801"/>
    </source>
</evidence>
<dbReference type="Gene3D" id="3.10.50.10">
    <property type="match status" value="1"/>
</dbReference>
<keyword evidence="2" id="KW-0326">Glycosidase</keyword>
<dbReference type="PANTHER" id="PTHR46066">
    <property type="entry name" value="CHITINASE DOMAIN-CONTAINING PROTEIN 1 FAMILY MEMBER"/>
    <property type="match status" value="1"/>
</dbReference>
<dbReference type="GO" id="GO:0070492">
    <property type="term" value="F:oligosaccharide binding"/>
    <property type="evidence" value="ECO:0007669"/>
    <property type="project" value="TreeGrafter"/>
</dbReference>
<dbReference type="InterPro" id="IPR017853">
    <property type="entry name" value="GH"/>
</dbReference>
<dbReference type="Gene3D" id="3.10.350.10">
    <property type="entry name" value="LysM domain"/>
    <property type="match status" value="2"/>
</dbReference>
<dbReference type="GO" id="GO:0012505">
    <property type="term" value="C:endomembrane system"/>
    <property type="evidence" value="ECO:0007669"/>
    <property type="project" value="TreeGrafter"/>
</dbReference>
<feature type="domain" description="GH18" evidence="4">
    <location>
        <begin position="102"/>
        <end position="422"/>
    </location>
</feature>
<dbReference type="Pfam" id="PF01476">
    <property type="entry name" value="LysM"/>
    <property type="match status" value="2"/>
</dbReference>
<dbReference type="GO" id="GO:0016798">
    <property type="term" value="F:hydrolase activity, acting on glycosyl bonds"/>
    <property type="evidence" value="ECO:0007669"/>
    <property type="project" value="UniProtKB-KW"/>
</dbReference>
<dbReference type="Gene3D" id="3.20.20.80">
    <property type="entry name" value="Glycosidases"/>
    <property type="match status" value="1"/>
</dbReference>
<dbReference type="SUPFAM" id="SSF51445">
    <property type="entry name" value="(Trans)glycosidases"/>
    <property type="match status" value="1"/>
</dbReference>
<evidence type="ECO:0000313" key="5">
    <source>
        <dbReference type="EMBL" id="OKO96314.1"/>
    </source>
</evidence>
<dbReference type="SMART" id="SM00636">
    <property type="entry name" value="Glyco_18"/>
    <property type="match status" value="1"/>
</dbReference>
<dbReference type="InterPro" id="IPR041704">
    <property type="entry name" value="CFLE_GH18"/>
</dbReference>
<dbReference type="AlphaFoldDB" id="A0A1Q5T7W1"/>
<dbReference type="InterPro" id="IPR001223">
    <property type="entry name" value="Glyco_hydro18_cat"/>
</dbReference>
<dbReference type="PANTHER" id="PTHR46066:SF2">
    <property type="entry name" value="CHITINASE DOMAIN-CONTAINING PROTEIN 1"/>
    <property type="match status" value="1"/>
</dbReference>
<comment type="caution">
    <text evidence="5">The sequence shown here is derived from an EMBL/GenBank/DDBJ whole genome shotgun (WGS) entry which is preliminary data.</text>
</comment>
<dbReference type="InterPro" id="IPR036779">
    <property type="entry name" value="LysM_dom_sf"/>
</dbReference>
<proteinExistence type="predicted"/>
<protein>
    <submittedName>
        <fullName evidence="5">Spore protein YdhD, not involved in spore germination</fullName>
    </submittedName>
</protein>
<evidence type="ECO:0000259" key="3">
    <source>
        <dbReference type="PROSITE" id="PS51782"/>
    </source>
</evidence>
<evidence type="ECO:0000313" key="6">
    <source>
        <dbReference type="Proteomes" id="UP000186030"/>
    </source>
</evidence>
<gene>
    <name evidence="5" type="ORF">BRO54_0493</name>
</gene>
<dbReference type="CDD" id="cd02874">
    <property type="entry name" value="GH18_CFLE_spore_hydrolase"/>
    <property type="match status" value="1"/>
</dbReference>
<feature type="domain" description="LysM" evidence="3">
    <location>
        <begin position="4"/>
        <end position="47"/>
    </location>
</feature>
<accession>A0A1Q5T7W1</accession>
<dbReference type="SMART" id="SM00257">
    <property type="entry name" value="LysM"/>
    <property type="match status" value="2"/>
</dbReference>
<keyword evidence="1" id="KW-0378">Hydrolase</keyword>
<name>A0A1Q5T7W1_9BACL</name>
<dbReference type="SUPFAM" id="SSF54106">
    <property type="entry name" value="LysM domain"/>
    <property type="match status" value="2"/>
</dbReference>
<dbReference type="PROSITE" id="PS51782">
    <property type="entry name" value="LYSM"/>
    <property type="match status" value="2"/>
</dbReference>
<sequence length="422" mass="48031">MIVFIHIVQPGDTLFSISRRYDYPLERLRLVNGLVETNIVPGQALLVPSYTYTVQPGDTLSAIARRAFVTVEQLRAANPAVDPYRMLPGMKIYIPDISWYQAITLAYYTLREPNLDRALVRDFAPYSSYIALFEYRFAPNGDIITMRDDAAAIETAWQNRVTPIVVVTNLTSKGFSTRLASQVLNNPKARANLVENIFYLVSRKGYGGVNIDFEQVRGEDRDLFTGFLRQLRDRLKPAGYVLTIAVPAKTSEEIPWLRGYDYGGIGAVVDYMFIMAYDWHHLTSEPGPVAPISEVRSTLQFAVERIPRKKILLGLPLYGYDWIIPYQPGTSADALSNQEAVLTAMRYRSSIQYSLQYESPFFRYTDELGNIHEVWFEDVRSMGQKMNLARQFQIAGVGAWELALGFAPGPWLLRKFFTVRKV</sequence>
<evidence type="ECO:0000256" key="2">
    <source>
        <dbReference type="ARBA" id="ARBA00023295"/>
    </source>
</evidence>
<dbReference type="InterPro" id="IPR011583">
    <property type="entry name" value="Chitinase_II/V-like_cat"/>
</dbReference>